<dbReference type="AlphaFoldDB" id="A0AAD4S956"/>
<dbReference type="Proteomes" id="UP001202328">
    <property type="component" value="Unassembled WGS sequence"/>
</dbReference>
<accession>A0AAD4S956</accession>
<evidence type="ECO:0000313" key="2">
    <source>
        <dbReference type="EMBL" id="KAI3875019.1"/>
    </source>
</evidence>
<feature type="region of interest" description="Disordered" evidence="1">
    <location>
        <begin position="265"/>
        <end position="297"/>
    </location>
</feature>
<proteinExistence type="predicted"/>
<dbReference type="EMBL" id="JAJJMB010012638">
    <property type="protein sequence ID" value="KAI3875019.1"/>
    <property type="molecule type" value="Genomic_DNA"/>
</dbReference>
<reference evidence="2" key="1">
    <citation type="submission" date="2022-04" db="EMBL/GenBank/DDBJ databases">
        <title>A functionally conserved STORR gene fusion in Papaver species that diverged 16.8 million years ago.</title>
        <authorList>
            <person name="Catania T."/>
        </authorList>
    </citation>
    <scope>NUCLEOTIDE SEQUENCE</scope>
    <source>
        <strain evidence="2">S-188037</strain>
    </source>
</reference>
<evidence type="ECO:0000256" key="1">
    <source>
        <dbReference type="SAM" id="MobiDB-lite"/>
    </source>
</evidence>
<organism evidence="2 3">
    <name type="scientific">Papaver atlanticum</name>
    <dbReference type="NCBI Taxonomy" id="357466"/>
    <lineage>
        <taxon>Eukaryota</taxon>
        <taxon>Viridiplantae</taxon>
        <taxon>Streptophyta</taxon>
        <taxon>Embryophyta</taxon>
        <taxon>Tracheophyta</taxon>
        <taxon>Spermatophyta</taxon>
        <taxon>Magnoliopsida</taxon>
        <taxon>Ranunculales</taxon>
        <taxon>Papaveraceae</taxon>
        <taxon>Papaveroideae</taxon>
        <taxon>Papaver</taxon>
    </lineage>
</organism>
<keyword evidence="3" id="KW-1185">Reference proteome</keyword>
<name>A0AAD4S956_9MAGN</name>
<evidence type="ECO:0000313" key="3">
    <source>
        <dbReference type="Proteomes" id="UP001202328"/>
    </source>
</evidence>
<sequence length="297" mass="33172">MNQNQYMWSGDEIRAFLFGIARYDRNWVAIKNDPEFHHVLYDKSENECAAKWIAIKGTQRISSENGDNELSPLRIMSNWDYIKGPTSGFGASFRDVTADQMQMKWAKIQDSRQAELAVENFELMQYVQEQQEQDQLQPVGGEEPDQLQDQHAVVEIQPVGVAGPVEDDQDVDPPLPNVEGLEPQEPDQLQDQHAVVEIQPVGVAGPVEDDQDVDPNVEGLEPNPQAPLEIRELGVAGPVEVDQLLPAAHRDSDPLLDVEGLEQNLQEAPSEQEVTVGNSASKRPMFRNEDNQISVSS</sequence>
<gene>
    <name evidence="2" type="ORF">MKW98_019592</name>
</gene>
<feature type="compositionally biased region" description="Polar residues" evidence="1">
    <location>
        <begin position="265"/>
        <end position="281"/>
    </location>
</feature>
<protein>
    <submittedName>
        <fullName evidence="2">Uncharacterized protein</fullName>
    </submittedName>
</protein>
<comment type="caution">
    <text evidence="2">The sequence shown here is derived from an EMBL/GenBank/DDBJ whole genome shotgun (WGS) entry which is preliminary data.</text>
</comment>